<keyword evidence="2" id="KW-1185">Reference proteome</keyword>
<dbReference type="RefSeq" id="WP_208155454.1">
    <property type="nucleotide sequence ID" value="NZ_JAGEVF010000034.1"/>
</dbReference>
<dbReference type="Proteomes" id="UP000676776">
    <property type="component" value="Unassembled WGS sequence"/>
</dbReference>
<feature type="non-terminal residue" evidence="1">
    <location>
        <position position="1"/>
    </location>
</feature>
<protein>
    <recommendedName>
        <fullName evidence="3">SprT-like family protein</fullName>
    </recommendedName>
</protein>
<accession>A0ABS3T5Q6</accession>
<name>A0ABS3T5Q6_9FLAO</name>
<organism evidence="1 2">
    <name type="scientific">Winogradskyella pelagia</name>
    <dbReference type="NCBI Taxonomy" id="2819984"/>
    <lineage>
        <taxon>Bacteria</taxon>
        <taxon>Pseudomonadati</taxon>
        <taxon>Bacteroidota</taxon>
        <taxon>Flavobacteriia</taxon>
        <taxon>Flavobacteriales</taxon>
        <taxon>Flavobacteriaceae</taxon>
        <taxon>Winogradskyella</taxon>
    </lineage>
</organism>
<comment type="caution">
    <text evidence="1">The sequence shown here is derived from an EMBL/GenBank/DDBJ whole genome shotgun (WGS) entry which is preliminary data.</text>
</comment>
<evidence type="ECO:0000313" key="1">
    <source>
        <dbReference type="EMBL" id="MBO3118081.1"/>
    </source>
</evidence>
<reference evidence="1 2" key="1">
    <citation type="submission" date="2021-03" db="EMBL/GenBank/DDBJ databases">
        <title>Winogradskyella sp. nov., isolated from costal sediment.</title>
        <authorList>
            <person name="Gao C."/>
        </authorList>
    </citation>
    <scope>NUCLEOTIDE SEQUENCE [LARGE SCALE GENOMIC DNA]</scope>
    <source>
        <strain evidence="1 2">DF17</strain>
    </source>
</reference>
<evidence type="ECO:0000313" key="2">
    <source>
        <dbReference type="Proteomes" id="UP000676776"/>
    </source>
</evidence>
<gene>
    <name evidence="1" type="ORF">J4050_15115</name>
</gene>
<evidence type="ECO:0008006" key="3">
    <source>
        <dbReference type="Google" id="ProtNLM"/>
    </source>
</evidence>
<sequence length="297" mass="33931">AEPDLPDPIPAVPFNTHQEQIINCLGHADVNSGDTFDPNLVYALNRVESEIIANYLNDNQCSQQAQAFTIEALNLDNGGEVDFENEIMKDPSFVGTKEDCVLNELISSGNNLFKRLSNAFTDNKSKFKLKFTTFTENSGAVFRTTPPDANNIVEIKLNLTQANGRSIDIAAAILHETIHAELHRIYISNNAPPYNYSQERFNWLKRMYEYYQDINPKTATTNAQHFYMAQYFITPLRDAIREYDSFSQTPEHYKYLAWDGLQLYGIQSNLVTQDELNDFENLTSILYNDNYESSCNN</sequence>
<dbReference type="EMBL" id="JAGEVF010000034">
    <property type="protein sequence ID" value="MBO3118081.1"/>
    <property type="molecule type" value="Genomic_DNA"/>
</dbReference>
<proteinExistence type="predicted"/>